<comment type="caution">
    <text evidence="6">The sequence shown here is derived from an EMBL/GenBank/DDBJ whole genome shotgun (WGS) entry which is preliminary data.</text>
</comment>
<evidence type="ECO:0000256" key="4">
    <source>
        <dbReference type="ARBA" id="ARBA00022833"/>
    </source>
</evidence>
<dbReference type="PANTHER" id="PTHR37326:SF2">
    <property type="entry name" value="SUCCINYLGLUTAMATE DESUCCINYLASE_ASPARTOACYLASE FAMILY PROTEIN"/>
    <property type="match status" value="1"/>
</dbReference>
<gene>
    <name evidence="6" type="ORF">GCM10023333_16060</name>
</gene>
<keyword evidence="7" id="KW-1185">Reference proteome</keyword>
<feature type="domain" description="Succinylglutamate desuccinylase/Aspartoacylase catalytic" evidence="5">
    <location>
        <begin position="51"/>
        <end position="229"/>
    </location>
</feature>
<proteinExistence type="predicted"/>
<dbReference type="Proteomes" id="UP001499988">
    <property type="component" value="Unassembled WGS sequence"/>
</dbReference>
<reference evidence="7" key="1">
    <citation type="journal article" date="2019" name="Int. J. Syst. Evol. Microbiol.">
        <title>The Global Catalogue of Microorganisms (GCM) 10K type strain sequencing project: providing services to taxonomists for standard genome sequencing and annotation.</title>
        <authorList>
            <consortium name="The Broad Institute Genomics Platform"/>
            <consortium name="The Broad Institute Genome Sequencing Center for Infectious Disease"/>
            <person name="Wu L."/>
            <person name="Ma J."/>
        </authorList>
    </citation>
    <scope>NUCLEOTIDE SEQUENCE [LARGE SCALE GENOMIC DNA]</scope>
    <source>
        <strain evidence="7">JCM 18401</strain>
    </source>
</reference>
<comment type="cofactor">
    <cofactor evidence="1">
        <name>Zn(2+)</name>
        <dbReference type="ChEBI" id="CHEBI:29105"/>
    </cofactor>
</comment>
<dbReference type="SUPFAM" id="SSF53187">
    <property type="entry name" value="Zn-dependent exopeptidases"/>
    <property type="match status" value="1"/>
</dbReference>
<evidence type="ECO:0000256" key="1">
    <source>
        <dbReference type="ARBA" id="ARBA00001947"/>
    </source>
</evidence>
<keyword evidence="3" id="KW-0378">Hydrolase</keyword>
<evidence type="ECO:0000313" key="7">
    <source>
        <dbReference type="Proteomes" id="UP001499988"/>
    </source>
</evidence>
<evidence type="ECO:0000256" key="3">
    <source>
        <dbReference type="ARBA" id="ARBA00022801"/>
    </source>
</evidence>
<sequence length="353" mass="37831">MARAKSNQGFEFAGQCVAPGQRQTLELDVAQLYTHTPLTIPVEVVNGRLQGPVLLLSAAIHGDELNGVEVVRQILAMVDPSKLKGTLVAVPVVNVFGFIQKSRYLPDRRDLNRCFPGSNKGSIAARLAHQFFSQVVVRCSHVIDLHTAAVHRTNLPQLRVNLDQPASRAMAEAFGAPVVINASTRDGSLRAVAQAEGIPVLTFEGGEALRFDNSAISLAVKGTIKVMRSLGMLPRRRQAEVPMVVAGSSSWVRAEQGGIVRSQVALGAKVKRGAVLAKISSPLGHSEFSLVAPKEGIVIGQNTLPVVNEGDALYHLAYFEKQQAKEALAQIDSLFDDALMDGVIQDVDEPGLA</sequence>
<evidence type="ECO:0000313" key="6">
    <source>
        <dbReference type="EMBL" id="GAA4882630.1"/>
    </source>
</evidence>
<dbReference type="InterPro" id="IPR055438">
    <property type="entry name" value="AstE_AspA_cat"/>
</dbReference>
<dbReference type="InterPro" id="IPR043795">
    <property type="entry name" value="N-alpha-Ac-DABA-like"/>
</dbReference>
<dbReference type="CDD" id="cd06251">
    <property type="entry name" value="M14_ASTE_ASPA-like"/>
    <property type="match status" value="1"/>
</dbReference>
<protein>
    <submittedName>
        <fullName evidence="6">Succinylglutamate desuccinylase/aspartoacylase family protein</fullName>
    </submittedName>
</protein>
<keyword evidence="2" id="KW-0479">Metal-binding</keyword>
<dbReference type="RefSeq" id="WP_345334836.1">
    <property type="nucleotide sequence ID" value="NZ_BAABJZ010000023.1"/>
</dbReference>
<dbReference type="PANTHER" id="PTHR37326">
    <property type="entry name" value="BLL3975 PROTEIN"/>
    <property type="match status" value="1"/>
</dbReference>
<dbReference type="Pfam" id="PF24827">
    <property type="entry name" value="AstE_AspA_cat"/>
    <property type="match status" value="1"/>
</dbReference>
<dbReference type="PIRSF" id="PIRSF039012">
    <property type="entry name" value="ASP"/>
    <property type="match status" value="1"/>
</dbReference>
<dbReference type="EMBL" id="BAABJZ010000023">
    <property type="protein sequence ID" value="GAA4882630.1"/>
    <property type="molecule type" value="Genomic_DNA"/>
</dbReference>
<evidence type="ECO:0000259" key="5">
    <source>
        <dbReference type="Pfam" id="PF24827"/>
    </source>
</evidence>
<name>A0ABP9EM42_9GAMM</name>
<organism evidence="6 7">
    <name type="scientific">Ferrimonas pelagia</name>
    <dbReference type="NCBI Taxonomy" id="1177826"/>
    <lineage>
        <taxon>Bacteria</taxon>
        <taxon>Pseudomonadati</taxon>
        <taxon>Pseudomonadota</taxon>
        <taxon>Gammaproteobacteria</taxon>
        <taxon>Alteromonadales</taxon>
        <taxon>Ferrimonadaceae</taxon>
        <taxon>Ferrimonas</taxon>
    </lineage>
</organism>
<keyword evidence="4" id="KW-0862">Zinc</keyword>
<evidence type="ECO:0000256" key="2">
    <source>
        <dbReference type="ARBA" id="ARBA00022723"/>
    </source>
</evidence>
<dbReference type="Gene3D" id="3.40.630.10">
    <property type="entry name" value="Zn peptidases"/>
    <property type="match status" value="1"/>
</dbReference>
<accession>A0ABP9EM42</accession>
<dbReference type="InterPro" id="IPR053138">
    <property type="entry name" value="N-alpha-Ac-DABA_deacetylase"/>
</dbReference>